<dbReference type="PRINTS" id="PR00502">
    <property type="entry name" value="NUDIXFAMILY"/>
</dbReference>
<comment type="cofactor">
    <cofactor evidence="1">
        <name>Mg(2+)</name>
        <dbReference type="ChEBI" id="CHEBI:18420"/>
    </cofactor>
</comment>
<dbReference type="InterPro" id="IPR015797">
    <property type="entry name" value="NUDIX_hydrolase-like_dom_sf"/>
</dbReference>
<reference evidence="5 6" key="1">
    <citation type="submission" date="2022-08" db="EMBL/GenBank/DDBJ databases">
        <title>Paenibacillus endoradicis sp. nov., Paenibacillus radicibacter sp. nov and Paenibacillus pararadicis sp. nov., three cold-adapted plant growth-promoting bacteria isolated from root of Larix gmelinii in Great Khingan.</title>
        <authorList>
            <person name="Xue H."/>
        </authorList>
    </citation>
    <scope>NUCLEOTIDE SEQUENCE [LARGE SCALE GENOMIC DNA]</scope>
    <source>
        <strain evidence="5 6">N5-1-1-5</strain>
    </source>
</reference>
<dbReference type="Gene3D" id="3.90.79.10">
    <property type="entry name" value="Nucleoside Triphosphate Pyrophosphohydrolase"/>
    <property type="match status" value="1"/>
</dbReference>
<dbReference type="EMBL" id="JANQBD010000005">
    <property type="protein sequence ID" value="MCR8631310.1"/>
    <property type="molecule type" value="Genomic_DNA"/>
</dbReference>
<evidence type="ECO:0000256" key="2">
    <source>
        <dbReference type="ARBA" id="ARBA00022801"/>
    </source>
</evidence>
<dbReference type="PROSITE" id="PS51462">
    <property type="entry name" value="NUDIX"/>
    <property type="match status" value="1"/>
</dbReference>
<comment type="similarity">
    <text evidence="3">Belongs to the Nudix hydrolase family.</text>
</comment>
<keyword evidence="6" id="KW-1185">Reference proteome</keyword>
<dbReference type="Proteomes" id="UP001300012">
    <property type="component" value="Unassembled WGS sequence"/>
</dbReference>
<evidence type="ECO:0000313" key="5">
    <source>
        <dbReference type="EMBL" id="MCR8631310.1"/>
    </source>
</evidence>
<evidence type="ECO:0000313" key="6">
    <source>
        <dbReference type="Proteomes" id="UP001300012"/>
    </source>
</evidence>
<keyword evidence="2 3" id="KW-0378">Hydrolase</keyword>
<evidence type="ECO:0000256" key="3">
    <source>
        <dbReference type="RuleBase" id="RU003476"/>
    </source>
</evidence>
<protein>
    <submittedName>
        <fullName evidence="5">NUDIX domain-containing protein</fullName>
    </submittedName>
</protein>
<dbReference type="InterPro" id="IPR020084">
    <property type="entry name" value="NUDIX_hydrolase_CS"/>
</dbReference>
<evidence type="ECO:0000256" key="1">
    <source>
        <dbReference type="ARBA" id="ARBA00001946"/>
    </source>
</evidence>
<proteinExistence type="inferred from homology"/>
<dbReference type="PROSITE" id="PS00893">
    <property type="entry name" value="NUDIX_BOX"/>
    <property type="match status" value="1"/>
</dbReference>
<comment type="caution">
    <text evidence="5">The sequence shown here is derived from an EMBL/GenBank/DDBJ whole genome shotgun (WGS) entry which is preliminary data.</text>
</comment>
<dbReference type="InterPro" id="IPR020476">
    <property type="entry name" value="Nudix_hydrolase"/>
</dbReference>
<dbReference type="Pfam" id="PF00293">
    <property type="entry name" value="NUDIX"/>
    <property type="match status" value="1"/>
</dbReference>
<dbReference type="SUPFAM" id="SSF55811">
    <property type="entry name" value="Nudix"/>
    <property type="match status" value="1"/>
</dbReference>
<accession>A0ABT1YF15</accession>
<dbReference type="InterPro" id="IPR000086">
    <property type="entry name" value="NUDIX_hydrolase_dom"/>
</dbReference>
<organism evidence="5 6">
    <name type="scientific">Paenibacillus radicis</name>
    <name type="common">ex Xue et al. 2023</name>
    <dbReference type="NCBI Taxonomy" id="2972489"/>
    <lineage>
        <taxon>Bacteria</taxon>
        <taxon>Bacillati</taxon>
        <taxon>Bacillota</taxon>
        <taxon>Bacilli</taxon>
        <taxon>Bacillales</taxon>
        <taxon>Paenibacillaceae</taxon>
        <taxon>Paenibacillus</taxon>
    </lineage>
</organism>
<feature type="domain" description="Nudix hydrolase" evidence="4">
    <location>
        <begin position="4"/>
        <end position="154"/>
    </location>
</feature>
<dbReference type="CDD" id="cd04686">
    <property type="entry name" value="NUDIX_Hydrolase"/>
    <property type="match status" value="1"/>
</dbReference>
<sequence>MNKHTHLGVYGVLVKDNRLLLIKKARGPHTGKWDLPGGSVEFGEEPYRTLQREFLEETGISELRGTIRTAVSYTLIYPYKQDELEELHHIGIIYDVELIDDNFVLKTDGDDQDSLGARWVDIETVEAAVCGESDDSTVDPTGCGSFQVTPFVKEVIRASQ</sequence>
<evidence type="ECO:0000259" key="4">
    <source>
        <dbReference type="PROSITE" id="PS51462"/>
    </source>
</evidence>
<dbReference type="PANTHER" id="PTHR43046:SF14">
    <property type="entry name" value="MUTT_NUDIX FAMILY PROTEIN"/>
    <property type="match status" value="1"/>
</dbReference>
<gene>
    <name evidence="5" type="ORF">NV381_08860</name>
</gene>
<dbReference type="RefSeq" id="WP_258212911.1">
    <property type="nucleotide sequence ID" value="NZ_JANQBD010000005.1"/>
</dbReference>
<name>A0ABT1YF15_9BACL</name>
<dbReference type="PANTHER" id="PTHR43046">
    <property type="entry name" value="GDP-MANNOSE MANNOSYL HYDROLASE"/>
    <property type="match status" value="1"/>
</dbReference>